<dbReference type="Pfam" id="PF12553">
    <property type="entry name" value="DUF3742"/>
    <property type="match status" value="1"/>
</dbReference>
<keyword evidence="1" id="KW-0812">Transmembrane</keyword>
<protein>
    <recommendedName>
        <fullName evidence="4">DUF3742 family protein</fullName>
    </recommendedName>
</protein>
<feature type="transmembrane region" description="Helical" evidence="1">
    <location>
        <begin position="67"/>
        <end position="93"/>
    </location>
</feature>
<dbReference type="RefSeq" id="WP_410003692.1">
    <property type="nucleotide sequence ID" value="NZ_CP022198.1"/>
</dbReference>
<dbReference type="AlphaFoldDB" id="A0A2Z5AAM7"/>
<dbReference type="Proteomes" id="UP000250579">
    <property type="component" value="Chromosome"/>
</dbReference>
<accession>A0A2Z5AAM7</accession>
<dbReference type="EMBL" id="CP022198">
    <property type="protein sequence ID" value="AXA67885.1"/>
    <property type="molecule type" value="Genomic_DNA"/>
</dbReference>
<evidence type="ECO:0000256" key="1">
    <source>
        <dbReference type="SAM" id="Phobius"/>
    </source>
</evidence>
<evidence type="ECO:0008006" key="4">
    <source>
        <dbReference type="Google" id="ProtNLM"/>
    </source>
</evidence>
<reference evidence="2 3" key="1">
    <citation type="submission" date="2017-06" db="EMBL/GenBank/DDBJ databases">
        <title>Evolution towards high GC content and high-temperature stress adaptation in endophytic Pseudomonas oryzihabitans impacted its plant-growth promoting traits.</title>
        <authorList>
            <person name="Nascimento F.X."/>
        </authorList>
    </citation>
    <scope>NUCLEOTIDE SEQUENCE [LARGE SCALE GENOMIC DNA]</scope>
    <source>
        <strain evidence="2 3">MS8</strain>
    </source>
</reference>
<organism evidence="2 3">
    <name type="scientific">Pseudomonas oryzihabitans</name>
    <dbReference type="NCBI Taxonomy" id="47885"/>
    <lineage>
        <taxon>Bacteria</taxon>
        <taxon>Pseudomonadati</taxon>
        <taxon>Pseudomonadota</taxon>
        <taxon>Gammaproteobacteria</taxon>
        <taxon>Pseudomonadales</taxon>
        <taxon>Pseudomonadaceae</taxon>
        <taxon>Pseudomonas</taxon>
    </lineage>
</organism>
<dbReference type="InterPro" id="IPR022213">
    <property type="entry name" value="DUF3742"/>
</dbReference>
<keyword evidence="1" id="KW-1133">Transmembrane helix</keyword>
<sequence>MSFRHYTSVRGLEVMATSTSIPTQIGHAIGRLLSAVFFAEAVVWRMAKRAGLPAFAVVGLRWTVRALAISVMAYASLYLLLPVLLVIGVGLVFSKLPAGTTELFSSHVYRDGTEGYGYYCEVSGRRIS</sequence>
<keyword evidence="1" id="KW-0472">Membrane</keyword>
<name>A0A2Z5AAM7_9PSED</name>
<proteinExistence type="predicted"/>
<evidence type="ECO:0000313" key="2">
    <source>
        <dbReference type="EMBL" id="AXA67885.1"/>
    </source>
</evidence>
<gene>
    <name evidence="2" type="ORF">CE139_19475</name>
</gene>
<evidence type="ECO:0000313" key="3">
    <source>
        <dbReference type="Proteomes" id="UP000250579"/>
    </source>
</evidence>